<accession>A0A7R7VUU0</accession>
<keyword evidence="3 7" id="KW-1133">Transmembrane helix</keyword>
<protein>
    <recommendedName>
        <fullName evidence="8">Rhodopsin domain-containing protein</fullName>
    </recommendedName>
</protein>
<dbReference type="PANTHER" id="PTHR33048:SF47">
    <property type="entry name" value="INTEGRAL MEMBRANE PROTEIN-RELATED"/>
    <property type="match status" value="1"/>
</dbReference>
<comment type="subcellular location">
    <subcellularLocation>
        <location evidence="1">Membrane</location>
        <topology evidence="1">Multi-pass membrane protein</topology>
    </subcellularLocation>
</comment>
<feature type="transmembrane region" description="Helical" evidence="7">
    <location>
        <begin position="21"/>
        <end position="42"/>
    </location>
</feature>
<reference evidence="9" key="2">
    <citation type="submission" date="2021-02" db="EMBL/GenBank/DDBJ databases">
        <title>Aspergillus chevalieri M1 genome sequence.</title>
        <authorList>
            <person name="Kadooka C."/>
            <person name="Mori K."/>
            <person name="Futagami T."/>
        </authorList>
    </citation>
    <scope>NUCLEOTIDE SEQUENCE</scope>
    <source>
        <strain evidence="9">M1</strain>
    </source>
</reference>
<sequence>MWIVFLPMPVLVRLKLPRRHKVAVVLVFGLGIFVCIVSVVRIPALAKLASHNDVTRYNSLAAIWSSIEANVAIICSSLPPLRPLIVRLLPSSLRISSASDQERPVVRPYLSFVGNNNFLHFGDGCAGYEASVTAAERRTGVQHRESSLEASLEMSREQSREGQRQKEDRVGSATPGDAYSGIQVVKELRLDSDLRRSKQGV</sequence>
<dbReference type="Pfam" id="PF20684">
    <property type="entry name" value="Fung_rhodopsin"/>
    <property type="match status" value="1"/>
</dbReference>
<dbReference type="EMBL" id="AP024422">
    <property type="protein sequence ID" value="BCR91213.1"/>
    <property type="molecule type" value="Genomic_DNA"/>
</dbReference>
<feature type="region of interest" description="Disordered" evidence="6">
    <location>
        <begin position="139"/>
        <end position="178"/>
    </location>
</feature>
<name>A0A7R7VUU0_ASPCH</name>
<dbReference type="GO" id="GO:0016020">
    <property type="term" value="C:membrane"/>
    <property type="evidence" value="ECO:0007669"/>
    <property type="project" value="UniProtKB-SubCell"/>
</dbReference>
<dbReference type="Proteomes" id="UP000637239">
    <property type="component" value="Chromosome 7"/>
</dbReference>
<dbReference type="GeneID" id="66985571"/>
<evidence type="ECO:0000256" key="5">
    <source>
        <dbReference type="ARBA" id="ARBA00038359"/>
    </source>
</evidence>
<comment type="similarity">
    <text evidence="5">Belongs to the SAT4 family.</text>
</comment>
<dbReference type="AlphaFoldDB" id="A0A7R7VUU0"/>
<feature type="compositionally biased region" description="Basic and acidic residues" evidence="6">
    <location>
        <begin position="154"/>
        <end position="170"/>
    </location>
</feature>
<gene>
    <name evidence="9" type="ORF">ACHE_70056A</name>
</gene>
<evidence type="ECO:0000256" key="4">
    <source>
        <dbReference type="ARBA" id="ARBA00023136"/>
    </source>
</evidence>
<dbReference type="PANTHER" id="PTHR33048">
    <property type="entry name" value="PTH11-LIKE INTEGRAL MEMBRANE PROTEIN (AFU_ORTHOLOGUE AFUA_5G11245)"/>
    <property type="match status" value="1"/>
</dbReference>
<dbReference type="RefSeq" id="XP_043139735.1">
    <property type="nucleotide sequence ID" value="XM_043282347.1"/>
</dbReference>
<keyword evidence="4 7" id="KW-0472">Membrane</keyword>
<evidence type="ECO:0000256" key="6">
    <source>
        <dbReference type="SAM" id="MobiDB-lite"/>
    </source>
</evidence>
<proteinExistence type="inferred from homology"/>
<keyword evidence="10" id="KW-1185">Reference proteome</keyword>
<evidence type="ECO:0000313" key="9">
    <source>
        <dbReference type="EMBL" id="BCR91213.1"/>
    </source>
</evidence>
<feature type="domain" description="Rhodopsin" evidence="8">
    <location>
        <begin position="1"/>
        <end position="86"/>
    </location>
</feature>
<evidence type="ECO:0000256" key="1">
    <source>
        <dbReference type="ARBA" id="ARBA00004141"/>
    </source>
</evidence>
<dbReference type="InterPro" id="IPR049326">
    <property type="entry name" value="Rhodopsin_dom_fungi"/>
</dbReference>
<dbReference type="InterPro" id="IPR052337">
    <property type="entry name" value="SAT4-like"/>
</dbReference>
<evidence type="ECO:0000256" key="3">
    <source>
        <dbReference type="ARBA" id="ARBA00022989"/>
    </source>
</evidence>
<dbReference type="KEGG" id="ache:ACHE_70056A"/>
<keyword evidence="2 7" id="KW-0812">Transmembrane</keyword>
<evidence type="ECO:0000313" key="10">
    <source>
        <dbReference type="Proteomes" id="UP000637239"/>
    </source>
</evidence>
<evidence type="ECO:0000256" key="2">
    <source>
        <dbReference type="ARBA" id="ARBA00022692"/>
    </source>
</evidence>
<reference evidence="9" key="1">
    <citation type="submission" date="2021-01" db="EMBL/GenBank/DDBJ databases">
        <authorList>
            <consortium name="Aspergillus chevalieri M1 genome sequencing consortium"/>
            <person name="Kazuki M."/>
            <person name="Futagami T."/>
        </authorList>
    </citation>
    <scope>NUCLEOTIDE SEQUENCE</scope>
    <source>
        <strain evidence="9">M1</strain>
    </source>
</reference>
<organism evidence="9 10">
    <name type="scientific">Aspergillus chevalieri</name>
    <name type="common">Eurotium chevalieri</name>
    <dbReference type="NCBI Taxonomy" id="182096"/>
    <lineage>
        <taxon>Eukaryota</taxon>
        <taxon>Fungi</taxon>
        <taxon>Dikarya</taxon>
        <taxon>Ascomycota</taxon>
        <taxon>Pezizomycotina</taxon>
        <taxon>Eurotiomycetes</taxon>
        <taxon>Eurotiomycetidae</taxon>
        <taxon>Eurotiales</taxon>
        <taxon>Aspergillaceae</taxon>
        <taxon>Aspergillus</taxon>
        <taxon>Aspergillus subgen. Aspergillus</taxon>
    </lineage>
</organism>
<evidence type="ECO:0000256" key="7">
    <source>
        <dbReference type="SAM" id="Phobius"/>
    </source>
</evidence>
<evidence type="ECO:0000259" key="8">
    <source>
        <dbReference type="Pfam" id="PF20684"/>
    </source>
</evidence>